<dbReference type="EMBL" id="QGKV02000759">
    <property type="protein sequence ID" value="KAF3564536.1"/>
    <property type="molecule type" value="Genomic_DNA"/>
</dbReference>
<feature type="region of interest" description="Disordered" evidence="1">
    <location>
        <begin position="104"/>
        <end position="130"/>
    </location>
</feature>
<evidence type="ECO:0000313" key="3">
    <source>
        <dbReference type="Proteomes" id="UP000266723"/>
    </source>
</evidence>
<name>A0ABQ7CWM7_BRACR</name>
<evidence type="ECO:0000256" key="1">
    <source>
        <dbReference type="SAM" id="MobiDB-lite"/>
    </source>
</evidence>
<evidence type="ECO:0000313" key="2">
    <source>
        <dbReference type="EMBL" id="KAF3564536.1"/>
    </source>
</evidence>
<keyword evidence="3" id="KW-1185">Reference proteome</keyword>
<organism evidence="2 3">
    <name type="scientific">Brassica cretica</name>
    <name type="common">Mustard</name>
    <dbReference type="NCBI Taxonomy" id="69181"/>
    <lineage>
        <taxon>Eukaryota</taxon>
        <taxon>Viridiplantae</taxon>
        <taxon>Streptophyta</taxon>
        <taxon>Embryophyta</taxon>
        <taxon>Tracheophyta</taxon>
        <taxon>Spermatophyta</taxon>
        <taxon>Magnoliopsida</taxon>
        <taxon>eudicotyledons</taxon>
        <taxon>Gunneridae</taxon>
        <taxon>Pentapetalae</taxon>
        <taxon>rosids</taxon>
        <taxon>malvids</taxon>
        <taxon>Brassicales</taxon>
        <taxon>Brassicaceae</taxon>
        <taxon>Brassiceae</taxon>
        <taxon>Brassica</taxon>
    </lineage>
</organism>
<accession>A0ABQ7CWM7</accession>
<protein>
    <submittedName>
        <fullName evidence="2">Uncharacterized protein</fullName>
    </submittedName>
</protein>
<sequence>MSGEWCNSRQLPQANGGCYGAAGCCSRQMEAAVAGKWKLLRRRRLLSRDKSGCGRVSTKLDRAFRRLLPQDVEEVLHLIFVFLLLINMISLDPYMSLRPLSKHEVEQTKGAQRPPVVAPRGRSRLRERPGGVAARRRSGSLFASYLAVSLRSRCSQLERPYGVAAERRCKVALVPPSDENVSDIGVSLWPCRSEGVSQ</sequence>
<dbReference type="Proteomes" id="UP000266723">
    <property type="component" value="Unassembled WGS sequence"/>
</dbReference>
<reference evidence="2 3" key="1">
    <citation type="journal article" date="2020" name="BMC Genomics">
        <title>Intraspecific diversification of the crop wild relative Brassica cretica Lam. using demographic model selection.</title>
        <authorList>
            <person name="Kioukis A."/>
            <person name="Michalopoulou V.A."/>
            <person name="Briers L."/>
            <person name="Pirintsos S."/>
            <person name="Studholme D.J."/>
            <person name="Pavlidis P."/>
            <person name="Sarris P.F."/>
        </authorList>
    </citation>
    <scope>NUCLEOTIDE SEQUENCE [LARGE SCALE GENOMIC DNA]</scope>
    <source>
        <strain evidence="3">cv. PFS-1207/04</strain>
    </source>
</reference>
<comment type="caution">
    <text evidence="2">The sequence shown here is derived from an EMBL/GenBank/DDBJ whole genome shotgun (WGS) entry which is preliminary data.</text>
</comment>
<proteinExistence type="predicted"/>
<gene>
    <name evidence="2" type="ORF">DY000_02011791</name>
</gene>